<dbReference type="Gene3D" id="1.20.120.1630">
    <property type="match status" value="1"/>
</dbReference>
<dbReference type="AlphaFoldDB" id="A0A1T4RZJ5"/>
<keyword evidence="7" id="KW-1185">Reference proteome</keyword>
<dbReference type="GO" id="GO:0008168">
    <property type="term" value="F:methyltransferase activity"/>
    <property type="evidence" value="ECO:0007669"/>
    <property type="project" value="UniProtKB-KW"/>
</dbReference>
<dbReference type="EMBL" id="FUWJ01000006">
    <property type="protein sequence ID" value="SKA20981.1"/>
    <property type="molecule type" value="Genomic_DNA"/>
</dbReference>
<feature type="transmembrane region" description="Helical" evidence="5">
    <location>
        <begin position="12"/>
        <end position="30"/>
    </location>
</feature>
<feature type="transmembrane region" description="Helical" evidence="5">
    <location>
        <begin position="36"/>
        <end position="54"/>
    </location>
</feature>
<feature type="transmembrane region" description="Helical" evidence="5">
    <location>
        <begin position="79"/>
        <end position="97"/>
    </location>
</feature>
<evidence type="ECO:0000313" key="7">
    <source>
        <dbReference type="Proteomes" id="UP000190092"/>
    </source>
</evidence>
<name>A0A1T4RZJ5_9HYPH</name>
<keyword evidence="6" id="KW-0489">Methyltransferase</keyword>
<dbReference type="PANTHER" id="PTHR43847:SF1">
    <property type="entry name" value="BLL3993 PROTEIN"/>
    <property type="match status" value="1"/>
</dbReference>
<evidence type="ECO:0000256" key="1">
    <source>
        <dbReference type="ARBA" id="ARBA00004127"/>
    </source>
</evidence>
<dbReference type="Proteomes" id="UP000190092">
    <property type="component" value="Unassembled WGS sequence"/>
</dbReference>
<evidence type="ECO:0000256" key="3">
    <source>
        <dbReference type="ARBA" id="ARBA00022989"/>
    </source>
</evidence>
<evidence type="ECO:0000256" key="5">
    <source>
        <dbReference type="SAM" id="Phobius"/>
    </source>
</evidence>
<dbReference type="RefSeq" id="WP_085935852.1">
    <property type="nucleotide sequence ID" value="NZ_FUWJ01000006.1"/>
</dbReference>
<organism evidence="6 7">
    <name type="scientific">Enhydrobacter aerosaccus</name>
    <dbReference type="NCBI Taxonomy" id="225324"/>
    <lineage>
        <taxon>Bacteria</taxon>
        <taxon>Pseudomonadati</taxon>
        <taxon>Pseudomonadota</taxon>
        <taxon>Alphaproteobacteria</taxon>
        <taxon>Hyphomicrobiales</taxon>
        <taxon>Enhydrobacter</taxon>
    </lineage>
</organism>
<keyword evidence="4 5" id="KW-0472">Membrane</keyword>
<dbReference type="PANTHER" id="PTHR43847">
    <property type="entry name" value="BLL3993 PROTEIN"/>
    <property type="match status" value="1"/>
</dbReference>
<dbReference type="InterPro" id="IPR007318">
    <property type="entry name" value="Phopholipid_MeTrfase"/>
</dbReference>
<keyword evidence="2 5" id="KW-0812">Transmembrane</keyword>
<comment type="subcellular location">
    <subcellularLocation>
        <location evidence="1">Endomembrane system</location>
        <topology evidence="1">Multi-pass membrane protein</topology>
    </subcellularLocation>
</comment>
<feature type="transmembrane region" description="Helical" evidence="5">
    <location>
        <begin position="109"/>
        <end position="129"/>
    </location>
</feature>
<feature type="transmembrane region" description="Helical" evidence="5">
    <location>
        <begin position="165"/>
        <end position="196"/>
    </location>
</feature>
<dbReference type="GO" id="GO:0032259">
    <property type="term" value="P:methylation"/>
    <property type="evidence" value="ECO:0007669"/>
    <property type="project" value="UniProtKB-KW"/>
</dbReference>
<reference evidence="7" key="1">
    <citation type="submission" date="2017-02" db="EMBL/GenBank/DDBJ databases">
        <authorList>
            <person name="Varghese N."/>
            <person name="Submissions S."/>
        </authorList>
    </citation>
    <scope>NUCLEOTIDE SEQUENCE [LARGE SCALE GENOMIC DNA]</scope>
    <source>
        <strain evidence="7">ATCC 27094</strain>
    </source>
</reference>
<dbReference type="Pfam" id="PF04191">
    <property type="entry name" value="PEMT"/>
    <property type="match status" value="1"/>
</dbReference>
<evidence type="ECO:0000256" key="4">
    <source>
        <dbReference type="ARBA" id="ARBA00023136"/>
    </source>
</evidence>
<dbReference type="GO" id="GO:0012505">
    <property type="term" value="C:endomembrane system"/>
    <property type="evidence" value="ECO:0007669"/>
    <property type="project" value="UniProtKB-SubCell"/>
</dbReference>
<keyword evidence="6" id="KW-0808">Transferase</keyword>
<keyword evidence="3 5" id="KW-1133">Transmembrane helix</keyword>
<dbReference type="InterPro" id="IPR052527">
    <property type="entry name" value="Metal_cation-efflux_comp"/>
</dbReference>
<accession>A0A1T4RZJ5</accession>
<evidence type="ECO:0000313" key="6">
    <source>
        <dbReference type="EMBL" id="SKA20981.1"/>
    </source>
</evidence>
<evidence type="ECO:0000256" key="2">
    <source>
        <dbReference type="ARBA" id="ARBA00022692"/>
    </source>
</evidence>
<gene>
    <name evidence="6" type="ORF">SAMN02745126_04168</name>
</gene>
<sequence length="225" mass="25292">MNTLAGKALQGLVGLFLAMAALLFGLPWTIDYWQAWLFLFVYFLAALLISLSLLEKDPELLRRRMRAGPLAEKEPKQKIIMLFASIGFAGLLIIPALDRRFGWSHVPTAAAIAGDLLVLLGWIAIYRVFRENSFTSATIEVASDQRVISTGPYGMVRHPMYAASLVMLVGIPIALASWWGLLSFGVIAAALAWRILDEERFLVLNLRGYADYKQKVRYRLIPHLW</sequence>
<proteinExistence type="predicted"/>
<protein>
    <submittedName>
        <fullName evidence="6">Protein-S-isoprenylcysteine O-methyltransferase Ste14</fullName>
    </submittedName>
</protein>
<dbReference type="STRING" id="225324.SAMN02745126_04168"/>